<dbReference type="AlphaFoldDB" id="A0A0D2D8L6"/>
<dbReference type="EMBL" id="KN847041">
    <property type="protein sequence ID" value="KIW32019.1"/>
    <property type="molecule type" value="Genomic_DNA"/>
</dbReference>
<evidence type="ECO:0000313" key="4">
    <source>
        <dbReference type="Proteomes" id="UP000054466"/>
    </source>
</evidence>
<keyword evidence="1" id="KW-0560">Oxidoreductase</keyword>
<keyword evidence="4" id="KW-1185">Reference proteome</keyword>
<evidence type="ECO:0000256" key="1">
    <source>
        <dbReference type="ARBA" id="ARBA00023002"/>
    </source>
</evidence>
<dbReference type="SUPFAM" id="SSF51430">
    <property type="entry name" value="NAD(P)-linked oxidoreductase"/>
    <property type="match status" value="1"/>
</dbReference>
<protein>
    <recommendedName>
        <fullName evidence="2">NADP-dependent oxidoreductase domain-containing protein</fullName>
    </recommendedName>
</protein>
<dbReference type="InterPro" id="IPR023210">
    <property type="entry name" value="NADP_OxRdtase_dom"/>
</dbReference>
<sequence>MSATVKIVGKPVGPIGYGLMGLTWRPAPQPASDSFKAMETALSQGANFWNGGELYGTPERHSCHLLHEYFKLHPGDADKVVLSIKGGLVPGQLKPDGSAQNVRRSVEDCLKVLDGTKGIDIFECARLDHDTPLEETVGALAQLVKEGKIGGIGLSEVKASTIERAHAIHPIAAVEVEVSLWTTDILRNGVAATCARLDIPIVAYSPLSRGALAGETIRKHADIPEGDIRKHMPRFQDDVLEYNNQIVDEVQKLAEKKGVTKAQIAIAWVRSLSGRTITTENGEQVTLGTIIPIPGATKPERVVENTKVVDLSDDEMKEIAEILKRNPVKGERYPERGRAHLNM</sequence>
<dbReference type="STRING" id="569365.A0A0D2D8L6"/>
<dbReference type="Proteomes" id="UP000054466">
    <property type="component" value="Unassembled WGS sequence"/>
</dbReference>
<proteinExistence type="predicted"/>
<gene>
    <name evidence="3" type="ORF">PV07_03598</name>
</gene>
<dbReference type="PANTHER" id="PTHR43625">
    <property type="entry name" value="AFLATOXIN B1 ALDEHYDE REDUCTASE"/>
    <property type="match status" value="1"/>
</dbReference>
<dbReference type="PANTHER" id="PTHR43625:SF78">
    <property type="entry name" value="PYRIDOXAL REDUCTASE-RELATED"/>
    <property type="match status" value="1"/>
</dbReference>
<accession>A0A0D2D8L6</accession>
<reference evidence="3 4" key="1">
    <citation type="submission" date="2015-01" db="EMBL/GenBank/DDBJ databases">
        <title>The Genome Sequence of Cladophialophora immunda CBS83496.</title>
        <authorList>
            <consortium name="The Broad Institute Genomics Platform"/>
            <person name="Cuomo C."/>
            <person name="de Hoog S."/>
            <person name="Gorbushina A."/>
            <person name="Stielow B."/>
            <person name="Teixiera M."/>
            <person name="Abouelleil A."/>
            <person name="Chapman S.B."/>
            <person name="Priest M."/>
            <person name="Young S.K."/>
            <person name="Wortman J."/>
            <person name="Nusbaum C."/>
            <person name="Birren B."/>
        </authorList>
    </citation>
    <scope>NUCLEOTIDE SEQUENCE [LARGE SCALE GENOMIC DNA]</scope>
    <source>
        <strain evidence="3 4">CBS 83496</strain>
    </source>
</reference>
<dbReference type="GeneID" id="27342792"/>
<dbReference type="Pfam" id="PF00248">
    <property type="entry name" value="Aldo_ket_red"/>
    <property type="match status" value="1"/>
</dbReference>
<dbReference type="CDD" id="cd19077">
    <property type="entry name" value="AKR_AKR8A1-2"/>
    <property type="match status" value="1"/>
</dbReference>
<dbReference type="InterPro" id="IPR036812">
    <property type="entry name" value="NAD(P)_OxRdtase_dom_sf"/>
</dbReference>
<dbReference type="Gene3D" id="3.20.20.100">
    <property type="entry name" value="NADP-dependent oxidoreductase domain"/>
    <property type="match status" value="1"/>
</dbReference>
<evidence type="ECO:0000259" key="2">
    <source>
        <dbReference type="Pfam" id="PF00248"/>
    </source>
</evidence>
<dbReference type="InterPro" id="IPR050791">
    <property type="entry name" value="Aldo-Keto_reductase"/>
</dbReference>
<name>A0A0D2D8L6_9EURO</name>
<organism evidence="3 4">
    <name type="scientific">Cladophialophora immunda</name>
    <dbReference type="NCBI Taxonomy" id="569365"/>
    <lineage>
        <taxon>Eukaryota</taxon>
        <taxon>Fungi</taxon>
        <taxon>Dikarya</taxon>
        <taxon>Ascomycota</taxon>
        <taxon>Pezizomycotina</taxon>
        <taxon>Eurotiomycetes</taxon>
        <taxon>Chaetothyriomycetidae</taxon>
        <taxon>Chaetothyriales</taxon>
        <taxon>Herpotrichiellaceae</taxon>
        <taxon>Cladophialophora</taxon>
    </lineage>
</organism>
<dbReference type="OrthoDB" id="37537at2759"/>
<evidence type="ECO:0000313" key="3">
    <source>
        <dbReference type="EMBL" id="KIW32019.1"/>
    </source>
</evidence>
<dbReference type="GO" id="GO:0005737">
    <property type="term" value="C:cytoplasm"/>
    <property type="evidence" value="ECO:0007669"/>
    <property type="project" value="TreeGrafter"/>
</dbReference>
<dbReference type="VEuPathDB" id="FungiDB:PV07_03598"/>
<dbReference type="HOGENOM" id="CLU_023205_2_1_1"/>
<dbReference type="GO" id="GO:0016491">
    <property type="term" value="F:oxidoreductase activity"/>
    <property type="evidence" value="ECO:0007669"/>
    <property type="project" value="UniProtKB-KW"/>
</dbReference>
<feature type="domain" description="NADP-dependent oxidoreductase" evidence="2">
    <location>
        <begin position="14"/>
        <end position="323"/>
    </location>
</feature>
<dbReference type="RefSeq" id="XP_016252235.1">
    <property type="nucleotide sequence ID" value="XM_016390333.1"/>
</dbReference>